<keyword evidence="8" id="KW-1185">Reference proteome</keyword>
<evidence type="ECO:0000256" key="2">
    <source>
        <dbReference type="ARBA" id="ARBA00013064"/>
    </source>
</evidence>
<evidence type="ECO:0000256" key="4">
    <source>
        <dbReference type="ARBA" id="ARBA00022912"/>
    </source>
</evidence>
<feature type="domain" description="Tyrosine-protein phosphatase" evidence="5">
    <location>
        <begin position="29"/>
        <end position="174"/>
    </location>
</feature>
<keyword evidence="4" id="KW-0904">Protein phosphatase</keyword>
<protein>
    <recommendedName>
        <fullName evidence="2">protein-tyrosine-phosphatase</fullName>
        <ecNumber evidence="2">3.1.3.48</ecNumber>
    </recommendedName>
</protein>
<accession>A0A8H4QQM6</accession>
<name>A0A8H4QQM6_9AGAR</name>
<dbReference type="PANTHER" id="PTHR10159:SF519">
    <property type="entry name" value="DUAL SPECIFICITY PROTEIN PHOSPHATASE MPK3"/>
    <property type="match status" value="1"/>
</dbReference>
<dbReference type="SMART" id="SM00195">
    <property type="entry name" value="DSPc"/>
    <property type="match status" value="1"/>
</dbReference>
<dbReference type="GO" id="GO:0005737">
    <property type="term" value="C:cytoplasm"/>
    <property type="evidence" value="ECO:0007669"/>
    <property type="project" value="TreeGrafter"/>
</dbReference>
<comment type="caution">
    <text evidence="7">The sequence shown here is derived from an EMBL/GenBank/DDBJ whole genome shotgun (WGS) entry which is preliminary data.</text>
</comment>
<dbReference type="SUPFAM" id="SSF52799">
    <property type="entry name" value="(Phosphotyrosine protein) phosphatases II"/>
    <property type="match status" value="1"/>
</dbReference>
<dbReference type="PANTHER" id="PTHR10159">
    <property type="entry name" value="DUAL SPECIFICITY PROTEIN PHOSPHATASE"/>
    <property type="match status" value="1"/>
</dbReference>
<dbReference type="GO" id="GO:0043409">
    <property type="term" value="P:negative regulation of MAPK cascade"/>
    <property type="evidence" value="ECO:0007669"/>
    <property type="project" value="TreeGrafter"/>
</dbReference>
<evidence type="ECO:0000313" key="8">
    <source>
        <dbReference type="Proteomes" id="UP000521872"/>
    </source>
</evidence>
<gene>
    <name evidence="7" type="ORF">D9613_012882</name>
</gene>
<dbReference type="CDD" id="cd14498">
    <property type="entry name" value="DSP"/>
    <property type="match status" value="1"/>
</dbReference>
<dbReference type="Proteomes" id="UP000521872">
    <property type="component" value="Unassembled WGS sequence"/>
</dbReference>
<dbReference type="InterPro" id="IPR000387">
    <property type="entry name" value="Tyr_Pase_dom"/>
</dbReference>
<dbReference type="AlphaFoldDB" id="A0A8H4QQM6"/>
<dbReference type="EC" id="3.1.3.48" evidence="2"/>
<reference evidence="7 8" key="1">
    <citation type="submission" date="2019-12" db="EMBL/GenBank/DDBJ databases">
        <authorList>
            <person name="Floudas D."/>
            <person name="Bentzer J."/>
            <person name="Ahren D."/>
            <person name="Johansson T."/>
            <person name="Persson P."/>
            <person name="Tunlid A."/>
        </authorList>
    </citation>
    <scope>NUCLEOTIDE SEQUENCE [LARGE SCALE GENOMIC DNA]</scope>
    <source>
        <strain evidence="7 8">CBS 102.39</strain>
    </source>
</reference>
<evidence type="ECO:0000256" key="3">
    <source>
        <dbReference type="ARBA" id="ARBA00022801"/>
    </source>
</evidence>
<dbReference type="InterPro" id="IPR029021">
    <property type="entry name" value="Prot-tyrosine_phosphatase-like"/>
</dbReference>
<dbReference type="EMBL" id="JAACJL010000035">
    <property type="protein sequence ID" value="KAF4615605.1"/>
    <property type="molecule type" value="Genomic_DNA"/>
</dbReference>
<dbReference type="PROSITE" id="PS50056">
    <property type="entry name" value="TYR_PHOSPHATASE_2"/>
    <property type="match status" value="1"/>
</dbReference>
<organism evidence="7 8">
    <name type="scientific">Agrocybe pediades</name>
    <dbReference type="NCBI Taxonomy" id="84607"/>
    <lineage>
        <taxon>Eukaryota</taxon>
        <taxon>Fungi</taxon>
        <taxon>Dikarya</taxon>
        <taxon>Basidiomycota</taxon>
        <taxon>Agaricomycotina</taxon>
        <taxon>Agaricomycetes</taxon>
        <taxon>Agaricomycetidae</taxon>
        <taxon>Agaricales</taxon>
        <taxon>Agaricineae</taxon>
        <taxon>Strophariaceae</taxon>
        <taxon>Agrocybe</taxon>
    </lineage>
</organism>
<sequence>MIRFDNIPPEIMQAMITPMHLIPLPPFSSSSQQTLPGHLYLGSLSALQDPTLLRHHRITHLVQVLDVPWLPLSEKDGYTCYKIPVGDEETVDLRPFLENVCSWIWEVLRGGGNVLVHCQQGISRSPAIIIAYLMRFHRMSYASASSYVLKTRACIKPNKGFVRTLQEWETIVANGGYNAAAAAAAGGSGGQRPGMGSRRFTT</sequence>
<dbReference type="Pfam" id="PF00782">
    <property type="entry name" value="DSPc"/>
    <property type="match status" value="1"/>
</dbReference>
<dbReference type="InterPro" id="IPR020422">
    <property type="entry name" value="TYR_PHOSPHATASE_DUAL_dom"/>
</dbReference>
<evidence type="ECO:0000259" key="6">
    <source>
        <dbReference type="PROSITE" id="PS50056"/>
    </source>
</evidence>
<feature type="domain" description="Tyrosine specific protein phosphatases" evidence="6">
    <location>
        <begin position="94"/>
        <end position="152"/>
    </location>
</feature>
<evidence type="ECO:0000313" key="7">
    <source>
        <dbReference type="EMBL" id="KAF4615605.1"/>
    </source>
</evidence>
<dbReference type="Gene3D" id="3.90.190.10">
    <property type="entry name" value="Protein tyrosine phosphatase superfamily"/>
    <property type="match status" value="1"/>
</dbReference>
<dbReference type="GO" id="GO:0004725">
    <property type="term" value="F:protein tyrosine phosphatase activity"/>
    <property type="evidence" value="ECO:0007669"/>
    <property type="project" value="UniProtKB-EC"/>
</dbReference>
<dbReference type="InterPro" id="IPR000340">
    <property type="entry name" value="Dual-sp_phosphatase_cat-dom"/>
</dbReference>
<evidence type="ECO:0000256" key="1">
    <source>
        <dbReference type="ARBA" id="ARBA00008601"/>
    </source>
</evidence>
<proteinExistence type="inferred from homology"/>
<evidence type="ECO:0000259" key="5">
    <source>
        <dbReference type="PROSITE" id="PS50054"/>
    </source>
</evidence>
<dbReference type="InterPro" id="IPR016130">
    <property type="entry name" value="Tyr_Pase_AS"/>
</dbReference>
<keyword evidence="3" id="KW-0378">Hydrolase</keyword>
<dbReference type="PROSITE" id="PS00383">
    <property type="entry name" value="TYR_PHOSPHATASE_1"/>
    <property type="match status" value="1"/>
</dbReference>
<dbReference type="PROSITE" id="PS50054">
    <property type="entry name" value="TYR_PHOSPHATASE_DUAL"/>
    <property type="match status" value="1"/>
</dbReference>
<comment type="similarity">
    <text evidence="1">Belongs to the protein-tyrosine phosphatase family. Non-receptor class dual specificity subfamily.</text>
</comment>